<name>A0ABR8PXE0_9CLOT</name>
<evidence type="ECO:0000313" key="2">
    <source>
        <dbReference type="Proteomes" id="UP000627781"/>
    </source>
</evidence>
<protein>
    <submittedName>
        <fullName evidence="1">DUF4317 family protein</fullName>
    </submittedName>
</protein>
<evidence type="ECO:0000313" key="1">
    <source>
        <dbReference type="EMBL" id="MBD7912809.1"/>
    </source>
</evidence>
<dbReference type="Pfam" id="PF14199">
    <property type="entry name" value="DUF4317"/>
    <property type="match status" value="1"/>
</dbReference>
<reference evidence="1 2" key="1">
    <citation type="submission" date="2020-08" db="EMBL/GenBank/DDBJ databases">
        <title>A Genomic Blueprint of the Chicken Gut Microbiome.</title>
        <authorList>
            <person name="Gilroy R."/>
            <person name="Ravi A."/>
            <person name="Getino M."/>
            <person name="Pursley I."/>
            <person name="Horton D.L."/>
            <person name="Alikhan N.-F."/>
            <person name="Baker D."/>
            <person name="Gharbi K."/>
            <person name="Hall N."/>
            <person name="Watson M."/>
            <person name="Adriaenssens E.M."/>
            <person name="Foster-Nyarko E."/>
            <person name="Jarju S."/>
            <person name="Secka A."/>
            <person name="Antonio M."/>
            <person name="Oren A."/>
            <person name="Chaudhuri R."/>
            <person name="La Ragione R.M."/>
            <person name="Hildebrand F."/>
            <person name="Pallen M.J."/>
        </authorList>
    </citation>
    <scope>NUCLEOTIDE SEQUENCE [LARGE SCALE GENOMIC DNA]</scope>
    <source>
        <strain evidence="1 2">Sa3CVN1</strain>
    </source>
</reference>
<keyword evidence="2" id="KW-1185">Reference proteome</keyword>
<comment type="caution">
    <text evidence="1">The sequence shown here is derived from an EMBL/GenBank/DDBJ whole genome shotgun (WGS) entry which is preliminary data.</text>
</comment>
<proteinExistence type="predicted"/>
<gene>
    <name evidence="1" type="ORF">H9661_15770</name>
</gene>
<dbReference type="Proteomes" id="UP000627781">
    <property type="component" value="Unassembled WGS sequence"/>
</dbReference>
<accession>A0ABR8PXE0</accession>
<dbReference type="EMBL" id="JACSRA010000029">
    <property type="protein sequence ID" value="MBD7912809.1"/>
    <property type="molecule type" value="Genomic_DNA"/>
</dbReference>
<sequence length="388" mass="44864">MNKQDLAGIRKEFKPENTMLSIKEIYSVYLKKDNQSVIYSEFEYFDSIDSEKQELYIKNFKKILSGALDTKLFELEFKTVDIEDNAQKILYSAVKEEKDIFKEEADKIVSRIGKNYKYETDVVITFIKAEYWKGANKRRSEEAEEAKDDEVYAFEFMMCSVNKIEPPKKALKFDYIEREFRANSALDSTINLDSPLDGFMFPVFNNNSADVNRIMYYASKSKDINISFVEDILNCEFKKTAEEEKGEFMDILRTVVGEKIAPETMQNIYEKLSEKLEEDEEESEASVVSREDLKGVLEESGVENVEKLEEAYERVTGNSDYELKVQNIVPNMNSKSIKITTEDMSLAIAPKELKNIRKVKDSHGNTCLLIELNEDVIIDGFELATEEL</sequence>
<dbReference type="InterPro" id="IPR025466">
    <property type="entry name" value="DUF4317"/>
</dbReference>
<organism evidence="1 2">
    <name type="scientific">Clostridium cibarium</name>
    <dbReference type="NCBI Taxonomy" id="2762247"/>
    <lineage>
        <taxon>Bacteria</taxon>
        <taxon>Bacillati</taxon>
        <taxon>Bacillota</taxon>
        <taxon>Clostridia</taxon>
        <taxon>Eubacteriales</taxon>
        <taxon>Clostridiaceae</taxon>
        <taxon>Clostridium</taxon>
    </lineage>
</organism>
<dbReference type="RefSeq" id="WP_143315390.1">
    <property type="nucleotide sequence ID" value="NZ_JACSRA010000029.1"/>
</dbReference>